<dbReference type="EMBL" id="JOKH01000002">
    <property type="protein sequence ID" value="KEQ18412.1"/>
    <property type="molecule type" value="Genomic_DNA"/>
</dbReference>
<dbReference type="AlphaFoldDB" id="A0A081NIY9"/>
<dbReference type="GO" id="GO:0016787">
    <property type="term" value="F:hydrolase activity"/>
    <property type="evidence" value="ECO:0007669"/>
    <property type="project" value="UniProtKB-ARBA"/>
</dbReference>
<dbReference type="SUPFAM" id="SSF53649">
    <property type="entry name" value="Alkaline phosphatase-like"/>
    <property type="match status" value="1"/>
</dbReference>
<keyword evidence="2" id="KW-1185">Reference proteome</keyword>
<evidence type="ECO:0008006" key="3">
    <source>
        <dbReference type="Google" id="ProtNLM"/>
    </source>
</evidence>
<protein>
    <recommendedName>
        <fullName evidence="3">Nucleotide pyrophosphatase</fullName>
    </recommendedName>
</protein>
<organism evidence="1 2">
    <name type="scientific">Endozoicomonas numazuensis</name>
    <dbReference type="NCBI Taxonomy" id="1137799"/>
    <lineage>
        <taxon>Bacteria</taxon>
        <taxon>Pseudomonadati</taxon>
        <taxon>Pseudomonadota</taxon>
        <taxon>Gammaproteobacteria</taxon>
        <taxon>Oceanospirillales</taxon>
        <taxon>Endozoicomonadaceae</taxon>
        <taxon>Endozoicomonas</taxon>
    </lineage>
</organism>
<dbReference type="STRING" id="1137799.GZ78_13000"/>
<comment type="caution">
    <text evidence="1">The sequence shown here is derived from an EMBL/GenBank/DDBJ whole genome shotgun (WGS) entry which is preliminary data.</text>
</comment>
<name>A0A081NIY9_9GAMM</name>
<dbReference type="InterPro" id="IPR017850">
    <property type="entry name" value="Alkaline_phosphatase_core_sf"/>
</dbReference>
<evidence type="ECO:0000313" key="1">
    <source>
        <dbReference type="EMBL" id="KEQ18412.1"/>
    </source>
</evidence>
<dbReference type="InterPro" id="IPR002591">
    <property type="entry name" value="Phosphodiest/P_Trfase"/>
</dbReference>
<evidence type="ECO:0000313" key="2">
    <source>
        <dbReference type="Proteomes" id="UP000028073"/>
    </source>
</evidence>
<sequence>MSNKLILIILDGLNYQVARECMGCLMGYVELSRAQLHKLVCELPSLSRPLYETILTGARPLDHGVLSNNMARRSNQSSIFSLARDHGKTTAAAAYFMFSELYNHTPFQPLKDRFQNNPAQLIQNGLFYWLDHYPDSHLFADAEYLRATHDPDFLLIHPMNVDDAGHHYGSLSAEYRMAASSVDVQMAEYLPDWVEAGYQILVTSDHGMNGMCSHGGTLAEEREVPLFLLGETFDDLRSMQLKQLHICGLACEALGIEQHGKLLPISSVH</sequence>
<dbReference type="Gene3D" id="3.40.720.10">
    <property type="entry name" value="Alkaline Phosphatase, subunit A"/>
    <property type="match status" value="1"/>
</dbReference>
<dbReference type="Proteomes" id="UP000028073">
    <property type="component" value="Unassembled WGS sequence"/>
</dbReference>
<proteinExistence type="predicted"/>
<accession>A0A081NIY9</accession>
<dbReference type="Pfam" id="PF01663">
    <property type="entry name" value="Phosphodiest"/>
    <property type="match status" value="1"/>
</dbReference>
<dbReference type="RefSeq" id="WP_034835711.1">
    <property type="nucleotide sequence ID" value="NZ_JOKH01000002.1"/>
</dbReference>
<gene>
    <name evidence="1" type="ORF">GZ78_13000</name>
</gene>
<dbReference type="eggNOG" id="COG1524">
    <property type="taxonomic scope" value="Bacteria"/>
</dbReference>
<reference evidence="1 2" key="1">
    <citation type="submission" date="2014-06" db="EMBL/GenBank/DDBJ databases">
        <title>Whole Genome Sequences of Three Symbiotic Endozoicomonas Bacteria.</title>
        <authorList>
            <person name="Neave M.J."/>
            <person name="Apprill A."/>
            <person name="Voolstra C.R."/>
        </authorList>
    </citation>
    <scope>NUCLEOTIDE SEQUENCE [LARGE SCALE GENOMIC DNA]</scope>
    <source>
        <strain evidence="1 2">DSM 25634</strain>
    </source>
</reference>
<dbReference type="OrthoDB" id="9771966at2"/>
<dbReference type="PANTHER" id="PTHR10151:SF120">
    <property type="entry name" value="BIS(5'-ADENOSYL)-TRIPHOSPHATASE"/>
    <property type="match status" value="1"/>
</dbReference>
<dbReference type="PANTHER" id="PTHR10151">
    <property type="entry name" value="ECTONUCLEOTIDE PYROPHOSPHATASE/PHOSPHODIESTERASE"/>
    <property type="match status" value="1"/>
</dbReference>